<evidence type="ECO:0000256" key="4">
    <source>
        <dbReference type="ARBA" id="ARBA00023015"/>
    </source>
</evidence>
<feature type="domain" description="TF-B3" evidence="12">
    <location>
        <begin position="112"/>
        <end position="214"/>
    </location>
</feature>
<comment type="similarity">
    <text evidence="2 10">Belongs to the ARF family.</text>
</comment>
<evidence type="ECO:0000256" key="10">
    <source>
        <dbReference type="RuleBase" id="RU004561"/>
    </source>
</evidence>
<evidence type="ECO:0000256" key="7">
    <source>
        <dbReference type="ARBA" id="ARBA00023242"/>
    </source>
</evidence>
<dbReference type="EMBL" id="CAUOFW020001281">
    <property type="protein sequence ID" value="CAK9143254.1"/>
    <property type="molecule type" value="Genomic_DNA"/>
</dbReference>
<gene>
    <name evidence="14" type="ORF">ILEXP_LOCUS10952</name>
</gene>
<dbReference type="InterPro" id="IPR015300">
    <property type="entry name" value="DNA-bd_pseudobarrel_sf"/>
</dbReference>
<dbReference type="FunFam" id="2.40.330.10:FF:000001">
    <property type="entry name" value="Auxin response factor"/>
    <property type="match status" value="1"/>
</dbReference>
<comment type="subunit">
    <text evidence="3 10">Homodimers and heterodimers.</text>
</comment>
<evidence type="ECO:0000256" key="2">
    <source>
        <dbReference type="ARBA" id="ARBA00007853"/>
    </source>
</evidence>
<sequence>MEVVEKSLDSQLWHACAGGMVQMPPVHTKVYYFPQGHTEHALTNVDFGAIPRVPALILCRVAAVKFLADPETDEVYSKIRLIPISNNKHDFDDDDGVLGSNGSESPENPTSFAKTLTQSDANNGGGFSVPRYCAETIFPPLDYSADPPVQTVIAKDVHGEIWKFRHIYRGTPRRHLLTTGWSTFVNQKKLVAGDSVVFLRAENGDLCIGIRRAKRGGIGGPESPSGWNSAAGNYRGFSLFLRADENILMRSGSNGSLSSPGGTRRKGRARPETVIEAVSLAANGHPFEIVYYPRASTPEFCVKASSVSAAMRIQWCSGMRFKMPFETEDSSRISWFMGTIASVQVADPIRWPNSPWRLLQVAWDEPDLLQNVKQVSPWLVELVSNMPVIHLSPFSPPRKKLRIPQHPDFPIDGQFPMPSFSGNPLGPSSPLCCLPDNIPAGIQGARHAQFGAQLSDLHISNKLQLGLFPPPSFQQVDPHAKVSDGIIQCHTNGSDNISCLLSMGNPSHKLEKSDNVKTPSFILFGQPILTEQQIFGCFSDALSRVPTRKRSLDRNLDKAEKSVLGQQGIPDNLSSAGFLWNNGFHTAKLGLDTGHCKVFLESEDVGRTVDLSVLGSYEELYRRLANMFGIERSEMQSHVLYRDSTGAVKQTGDEPFSVFMKTAKRLTIFMDPGSNNVGRKWIASLRNNEHGLDSSSQTGPLSIFA</sequence>
<dbReference type="Pfam" id="PF06507">
    <property type="entry name" value="ARF_AD"/>
    <property type="match status" value="1"/>
</dbReference>
<dbReference type="CDD" id="cd10017">
    <property type="entry name" value="B3_DNA"/>
    <property type="match status" value="1"/>
</dbReference>
<comment type="function">
    <text evidence="9">Auxin response factors (ARFs) are transcriptional factors that bind specifically to the DNA sequence 5'-TGTCTC-3' found in the auxin-responsive promoter elements (AuxREs). Could act as transcriptional activator or repressor. Formation of heterodimers with Aux/IAA proteins may alter their ability to modulate early auxin response genes expression.</text>
</comment>
<dbReference type="GO" id="GO:0051301">
    <property type="term" value="P:cell division"/>
    <property type="evidence" value="ECO:0007669"/>
    <property type="project" value="UniProtKB-ARBA"/>
</dbReference>
<protein>
    <recommendedName>
        <fullName evidence="10">Auxin response factor</fullName>
    </recommendedName>
</protein>
<dbReference type="FunFam" id="2.30.30.1040:FF:000002">
    <property type="entry name" value="Auxin response factor"/>
    <property type="match status" value="1"/>
</dbReference>
<dbReference type="InterPro" id="IPR003340">
    <property type="entry name" value="B3_DNA-bd"/>
</dbReference>
<feature type="region of interest" description="Disordered" evidence="11">
    <location>
        <begin position="92"/>
        <end position="117"/>
    </location>
</feature>
<evidence type="ECO:0000256" key="5">
    <source>
        <dbReference type="ARBA" id="ARBA00023125"/>
    </source>
</evidence>
<dbReference type="GO" id="GO:0048829">
    <property type="term" value="P:root cap development"/>
    <property type="evidence" value="ECO:0007669"/>
    <property type="project" value="UniProtKB-ARBA"/>
</dbReference>
<dbReference type="SUPFAM" id="SSF101936">
    <property type="entry name" value="DNA-binding pseudobarrel domain"/>
    <property type="match status" value="1"/>
</dbReference>
<dbReference type="GO" id="GO:0007389">
    <property type="term" value="P:pattern specification process"/>
    <property type="evidence" value="ECO:0007669"/>
    <property type="project" value="UniProtKB-ARBA"/>
</dbReference>
<dbReference type="GO" id="GO:0003677">
    <property type="term" value="F:DNA binding"/>
    <property type="evidence" value="ECO:0007669"/>
    <property type="project" value="UniProtKB-KW"/>
</dbReference>
<dbReference type="InterPro" id="IPR044835">
    <property type="entry name" value="ARF_plant"/>
</dbReference>
<evidence type="ECO:0000256" key="6">
    <source>
        <dbReference type="ARBA" id="ARBA00023163"/>
    </source>
</evidence>
<dbReference type="PANTHER" id="PTHR31384">
    <property type="entry name" value="AUXIN RESPONSE FACTOR 4-RELATED"/>
    <property type="match status" value="1"/>
</dbReference>
<comment type="subcellular location">
    <subcellularLocation>
        <location evidence="1 10">Nucleus</location>
    </subcellularLocation>
</comment>
<evidence type="ECO:0000256" key="11">
    <source>
        <dbReference type="SAM" id="MobiDB-lite"/>
    </source>
</evidence>
<evidence type="ECO:0000313" key="15">
    <source>
        <dbReference type="Proteomes" id="UP001642360"/>
    </source>
</evidence>
<keyword evidence="15" id="KW-1185">Reference proteome</keyword>
<accession>A0ABC8RE54</accession>
<dbReference type="PROSITE" id="PS51745">
    <property type="entry name" value="PB1"/>
    <property type="match status" value="1"/>
</dbReference>
<keyword evidence="4 10" id="KW-0805">Transcription regulation</keyword>
<dbReference type="EMBL" id="CAUOFW020001281">
    <property type="protein sequence ID" value="CAK9143255.1"/>
    <property type="molecule type" value="Genomic_DNA"/>
</dbReference>
<dbReference type="PANTHER" id="PTHR31384:SF160">
    <property type="entry name" value="AUXIN RESPONSE FACTOR 16"/>
    <property type="match status" value="1"/>
</dbReference>
<keyword evidence="7 10" id="KW-0539">Nucleus</keyword>
<dbReference type="Pfam" id="PF02362">
    <property type="entry name" value="B3"/>
    <property type="match status" value="1"/>
</dbReference>
<evidence type="ECO:0000256" key="3">
    <source>
        <dbReference type="ARBA" id="ARBA00011726"/>
    </source>
</evidence>
<proteinExistence type="inferred from homology"/>
<evidence type="ECO:0000256" key="9">
    <source>
        <dbReference type="ARBA" id="ARBA00037697"/>
    </source>
</evidence>
<evidence type="ECO:0000259" key="12">
    <source>
        <dbReference type="PROSITE" id="PS50863"/>
    </source>
</evidence>
<keyword evidence="8 10" id="KW-0927">Auxin signaling pathway</keyword>
<keyword evidence="6 10" id="KW-0804">Transcription</keyword>
<feature type="domain" description="PB1" evidence="13">
    <location>
        <begin position="593"/>
        <end position="673"/>
    </location>
</feature>
<evidence type="ECO:0000259" key="13">
    <source>
        <dbReference type="PROSITE" id="PS51745"/>
    </source>
</evidence>
<dbReference type="Gene3D" id="3.10.20.90">
    <property type="entry name" value="Phosphatidylinositol 3-kinase Catalytic Subunit, Chain A, domain 1"/>
    <property type="match status" value="1"/>
</dbReference>
<comment type="caution">
    <text evidence="14">The sequence shown here is derived from an EMBL/GenBank/DDBJ whole genome shotgun (WGS) entry which is preliminary data.</text>
</comment>
<feature type="compositionally biased region" description="Polar residues" evidence="11">
    <location>
        <begin position="100"/>
        <end position="117"/>
    </location>
</feature>
<reference evidence="14 15" key="1">
    <citation type="submission" date="2024-02" db="EMBL/GenBank/DDBJ databases">
        <authorList>
            <person name="Vignale AGUSTIN F."/>
            <person name="Sosa J E."/>
            <person name="Modenutti C."/>
        </authorList>
    </citation>
    <scope>NUCLEOTIDE SEQUENCE [LARGE SCALE GENOMIC DNA]</scope>
</reference>
<dbReference type="GO" id="GO:0005634">
    <property type="term" value="C:nucleus"/>
    <property type="evidence" value="ECO:0007669"/>
    <property type="project" value="UniProtKB-SubCell"/>
</dbReference>
<dbReference type="GO" id="GO:0009734">
    <property type="term" value="P:auxin-activated signaling pathway"/>
    <property type="evidence" value="ECO:0007669"/>
    <property type="project" value="UniProtKB-KW"/>
</dbReference>
<evidence type="ECO:0000256" key="1">
    <source>
        <dbReference type="ARBA" id="ARBA00004123"/>
    </source>
</evidence>
<keyword evidence="5 10" id="KW-0238">DNA-binding</keyword>
<dbReference type="AlphaFoldDB" id="A0ABC8RE54"/>
<name>A0ABC8RE54_9AQUA</name>
<evidence type="ECO:0000256" key="8">
    <source>
        <dbReference type="ARBA" id="ARBA00023294"/>
    </source>
</evidence>
<dbReference type="Gene3D" id="2.40.330.10">
    <property type="entry name" value="DNA-binding pseudobarrel domain"/>
    <property type="match status" value="1"/>
</dbReference>
<dbReference type="InterPro" id="IPR010525">
    <property type="entry name" value="ARF_dom"/>
</dbReference>
<dbReference type="SMART" id="SM01019">
    <property type="entry name" value="B3"/>
    <property type="match status" value="1"/>
</dbReference>
<dbReference type="PROSITE" id="PS50863">
    <property type="entry name" value="B3"/>
    <property type="match status" value="1"/>
</dbReference>
<dbReference type="Proteomes" id="UP001642360">
    <property type="component" value="Unassembled WGS sequence"/>
</dbReference>
<dbReference type="InterPro" id="IPR053793">
    <property type="entry name" value="PB1-like"/>
</dbReference>
<organism evidence="14 15">
    <name type="scientific">Ilex paraguariensis</name>
    <name type="common">yerba mate</name>
    <dbReference type="NCBI Taxonomy" id="185542"/>
    <lineage>
        <taxon>Eukaryota</taxon>
        <taxon>Viridiplantae</taxon>
        <taxon>Streptophyta</taxon>
        <taxon>Embryophyta</taxon>
        <taxon>Tracheophyta</taxon>
        <taxon>Spermatophyta</taxon>
        <taxon>Magnoliopsida</taxon>
        <taxon>eudicotyledons</taxon>
        <taxon>Gunneridae</taxon>
        <taxon>Pentapetalae</taxon>
        <taxon>asterids</taxon>
        <taxon>campanulids</taxon>
        <taxon>Aquifoliales</taxon>
        <taxon>Aquifoliaceae</taxon>
        <taxon>Ilex</taxon>
    </lineage>
</organism>
<dbReference type="Gene3D" id="2.30.30.1040">
    <property type="match status" value="1"/>
</dbReference>
<evidence type="ECO:0000313" key="14">
    <source>
        <dbReference type="EMBL" id="CAK9143254.1"/>
    </source>
</evidence>